<name>A0ABV2H443_9HYPH</name>
<organism evidence="2 3">
    <name type="scientific">Pseudorhizobium tarimense</name>
    <dbReference type="NCBI Taxonomy" id="1079109"/>
    <lineage>
        <taxon>Bacteria</taxon>
        <taxon>Pseudomonadati</taxon>
        <taxon>Pseudomonadota</taxon>
        <taxon>Alphaproteobacteria</taxon>
        <taxon>Hyphomicrobiales</taxon>
        <taxon>Rhizobiaceae</taxon>
        <taxon>Rhizobium/Agrobacterium group</taxon>
        <taxon>Pseudorhizobium</taxon>
    </lineage>
</organism>
<dbReference type="RefSeq" id="WP_247243018.1">
    <property type="nucleotide sequence ID" value="NZ_JALJRA010000004.1"/>
</dbReference>
<evidence type="ECO:0000313" key="3">
    <source>
        <dbReference type="Proteomes" id="UP001549031"/>
    </source>
</evidence>
<accession>A0ABV2H443</accession>
<feature type="transmembrane region" description="Helical" evidence="1">
    <location>
        <begin position="6"/>
        <end position="27"/>
    </location>
</feature>
<keyword evidence="3" id="KW-1185">Reference proteome</keyword>
<keyword evidence="1" id="KW-0812">Transmembrane</keyword>
<proteinExistence type="predicted"/>
<keyword evidence="1" id="KW-1133">Transmembrane helix</keyword>
<gene>
    <name evidence="2" type="ORF">ABID21_001413</name>
</gene>
<evidence type="ECO:0000256" key="1">
    <source>
        <dbReference type="SAM" id="Phobius"/>
    </source>
</evidence>
<dbReference type="Proteomes" id="UP001549031">
    <property type="component" value="Unassembled WGS sequence"/>
</dbReference>
<evidence type="ECO:0000313" key="2">
    <source>
        <dbReference type="EMBL" id="MET3585311.1"/>
    </source>
</evidence>
<dbReference type="EMBL" id="JBEPLJ010000004">
    <property type="protein sequence ID" value="MET3585311.1"/>
    <property type="molecule type" value="Genomic_DNA"/>
</dbReference>
<reference evidence="2 3" key="1">
    <citation type="submission" date="2024-06" db="EMBL/GenBank/DDBJ databases">
        <title>Genomic Encyclopedia of Type Strains, Phase IV (KMG-IV): sequencing the most valuable type-strain genomes for metagenomic binning, comparative biology and taxonomic classification.</title>
        <authorList>
            <person name="Goeker M."/>
        </authorList>
    </citation>
    <scope>NUCLEOTIDE SEQUENCE [LARGE SCALE GENOMIC DNA]</scope>
    <source>
        <strain evidence="2 3">DSM 105042</strain>
    </source>
</reference>
<protein>
    <recommendedName>
        <fullName evidence="4">DUF1440 domain-containing protein</fullName>
    </recommendedName>
</protein>
<sequence>MSGGGRSSAVADVLIGAAAGAAAVWVMDRVDWFNLRHEAPEARRRTQAVRPGGMDPAHVIVNTAAQSLGQELKPREENTVGKTVHYGLGTISGALYGTLRHRVPALTTGAGTLFGLGMFFLQDEGLNAMLGLSEKPRRYPWQAHARGFVAHAVYGLVLDAALKRSDHLRRR</sequence>
<evidence type="ECO:0008006" key="4">
    <source>
        <dbReference type="Google" id="ProtNLM"/>
    </source>
</evidence>
<comment type="caution">
    <text evidence="2">The sequence shown here is derived from an EMBL/GenBank/DDBJ whole genome shotgun (WGS) entry which is preliminary data.</text>
</comment>
<keyword evidence="1" id="KW-0472">Membrane</keyword>